<feature type="compositionally biased region" description="Basic and acidic residues" evidence="1">
    <location>
        <begin position="47"/>
        <end position="56"/>
    </location>
</feature>
<feature type="region of interest" description="Disordered" evidence="1">
    <location>
        <begin position="32"/>
        <end position="56"/>
    </location>
</feature>
<dbReference type="EMBL" id="JAAGMQ010001249">
    <property type="protein sequence ID" value="NEC39733.1"/>
    <property type="molecule type" value="Genomic_DNA"/>
</dbReference>
<dbReference type="Proteomes" id="UP000475666">
    <property type="component" value="Unassembled WGS sequence"/>
</dbReference>
<dbReference type="PROSITE" id="PS00059">
    <property type="entry name" value="ADH_ZINC"/>
    <property type="match status" value="1"/>
</dbReference>
<comment type="caution">
    <text evidence="2">The sequence shown here is derived from an EMBL/GenBank/DDBJ whole genome shotgun (WGS) entry which is preliminary data.</text>
</comment>
<evidence type="ECO:0000313" key="3">
    <source>
        <dbReference type="Proteomes" id="UP000475666"/>
    </source>
</evidence>
<sequence>EELAGVAEACADGGHEVVGVVVAGAVRARPSASADASRGDAAAGAAVHDHATGGVA</sequence>
<feature type="compositionally biased region" description="Low complexity" evidence="1">
    <location>
        <begin position="32"/>
        <end position="46"/>
    </location>
</feature>
<dbReference type="GO" id="GO:0008270">
    <property type="term" value="F:zinc ion binding"/>
    <property type="evidence" value="ECO:0007669"/>
    <property type="project" value="InterPro"/>
</dbReference>
<dbReference type="GO" id="GO:0016491">
    <property type="term" value="F:oxidoreductase activity"/>
    <property type="evidence" value="ECO:0007669"/>
    <property type="project" value="InterPro"/>
</dbReference>
<dbReference type="InterPro" id="IPR002328">
    <property type="entry name" value="ADH_Zn_CS"/>
</dbReference>
<dbReference type="AlphaFoldDB" id="A0A6G3TT20"/>
<proteinExistence type="predicted"/>
<reference evidence="2 3" key="1">
    <citation type="submission" date="2020-01" db="EMBL/GenBank/DDBJ databases">
        <title>Insect and environment-associated Actinomycetes.</title>
        <authorList>
            <person name="Currrie C."/>
            <person name="Chevrette M."/>
            <person name="Carlson C."/>
            <person name="Stubbendieck R."/>
            <person name="Wendt-Pienkowski E."/>
        </authorList>
    </citation>
    <scope>NUCLEOTIDE SEQUENCE [LARGE SCALE GENOMIC DNA]</scope>
    <source>
        <strain evidence="2 3">SID7739</strain>
    </source>
</reference>
<protein>
    <submittedName>
        <fullName evidence="2">Polysaccharide biosynthesis protein</fullName>
    </submittedName>
</protein>
<evidence type="ECO:0000256" key="1">
    <source>
        <dbReference type="SAM" id="MobiDB-lite"/>
    </source>
</evidence>
<organism evidence="2 3">
    <name type="scientific">Streptomyces rubrogriseus</name>
    <dbReference type="NCBI Taxonomy" id="194673"/>
    <lineage>
        <taxon>Bacteria</taxon>
        <taxon>Bacillati</taxon>
        <taxon>Actinomycetota</taxon>
        <taxon>Actinomycetes</taxon>
        <taxon>Kitasatosporales</taxon>
        <taxon>Streptomycetaceae</taxon>
        <taxon>Streptomyces</taxon>
        <taxon>Streptomyces violaceoruber group</taxon>
    </lineage>
</organism>
<evidence type="ECO:0000313" key="2">
    <source>
        <dbReference type="EMBL" id="NEC39733.1"/>
    </source>
</evidence>
<name>A0A6G3TT20_9ACTN</name>
<feature type="non-terminal residue" evidence="2">
    <location>
        <position position="1"/>
    </location>
</feature>
<accession>A0A6G3TT20</accession>
<gene>
    <name evidence="2" type="ORF">G3I66_42405</name>
</gene>